<name>A0A9X2JHW1_9BACT</name>
<organism evidence="2 3">
    <name type="scientific">Aeoliella straminimaris</name>
    <dbReference type="NCBI Taxonomy" id="2954799"/>
    <lineage>
        <taxon>Bacteria</taxon>
        <taxon>Pseudomonadati</taxon>
        <taxon>Planctomycetota</taxon>
        <taxon>Planctomycetia</taxon>
        <taxon>Pirellulales</taxon>
        <taxon>Lacipirellulaceae</taxon>
        <taxon>Aeoliella</taxon>
    </lineage>
</organism>
<dbReference type="Proteomes" id="UP001155241">
    <property type="component" value="Unassembled WGS sequence"/>
</dbReference>
<proteinExistence type="predicted"/>
<feature type="compositionally biased region" description="Basic and acidic residues" evidence="1">
    <location>
        <begin position="9"/>
        <end position="18"/>
    </location>
</feature>
<feature type="region of interest" description="Disordered" evidence="1">
    <location>
        <begin position="1"/>
        <end position="30"/>
    </location>
</feature>
<reference evidence="2" key="1">
    <citation type="submission" date="2022-06" db="EMBL/GenBank/DDBJ databases">
        <title>Aeoliella straminimaris, a novel planctomycete from sediments.</title>
        <authorList>
            <person name="Vitorino I.R."/>
            <person name="Lage O.M."/>
        </authorList>
    </citation>
    <scope>NUCLEOTIDE SEQUENCE</scope>
    <source>
        <strain evidence="2">ICT_H6.2</strain>
    </source>
</reference>
<dbReference type="AlphaFoldDB" id="A0A9X2JHW1"/>
<gene>
    <name evidence="2" type="ORF">NG895_05315</name>
</gene>
<keyword evidence="3" id="KW-1185">Reference proteome</keyword>
<sequence length="117" mass="12998">MKTTSTIPKEADTMHSEESPLGGRGGRPTTTALNLDCRKLKDLRLIKRAVRDGWPVHRADRPILIDKVVEIVSDESLSARHRLTAMEICVLMVKQNHARRDSALNSVLGVAPDDEDC</sequence>
<dbReference type="RefSeq" id="WP_252851425.1">
    <property type="nucleotide sequence ID" value="NZ_JAMXLR010000023.1"/>
</dbReference>
<evidence type="ECO:0000313" key="2">
    <source>
        <dbReference type="EMBL" id="MCO6043319.1"/>
    </source>
</evidence>
<dbReference type="EMBL" id="JAMXLR010000023">
    <property type="protein sequence ID" value="MCO6043319.1"/>
    <property type="molecule type" value="Genomic_DNA"/>
</dbReference>
<protein>
    <submittedName>
        <fullName evidence="2">Uncharacterized protein</fullName>
    </submittedName>
</protein>
<accession>A0A9X2JHW1</accession>
<comment type="caution">
    <text evidence="2">The sequence shown here is derived from an EMBL/GenBank/DDBJ whole genome shotgun (WGS) entry which is preliminary data.</text>
</comment>
<evidence type="ECO:0000256" key="1">
    <source>
        <dbReference type="SAM" id="MobiDB-lite"/>
    </source>
</evidence>
<evidence type="ECO:0000313" key="3">
    <source>
        <dbReference type="Proteomes" id="UP001155241"/>
    </source>
</evidence>